<dbReference type="InterPro" id="IPR000300">
    <property type="entry name" value="IPPc"/>
</dbReference>
<dbReference type="GO" id="GO:0005737">
    <property type="term" value="C:cytoplasm"/>
    <property type="evidence" value="ECO:0007669"/>
    <property type="project" value="TreeGrafter"/>
</dbReference>
<protein>
    <submittedName>
        <fullName evidence="3">Sphingomyelinase</fullName>
        <ecNumber evidence="3">3.1.4.12</ecNumber>
    </submittedName>
</protein>
<gene>
    <name evidence="3" type="primary">spmT</name>
    <name evidence="3" type="ORF">ACRB68_32310</name>
</gene>
<evidence type="ECO:0000259" key="2">
    <source>
        <dbReference type="Pfam" id="PF22669"/>
    </source>
</evidence>
<dbReference type="InterPro" id="IPR036691">
    <property type="entry name" value="Endo/exonu/phosph_ase_sf"/>
</dbReference>
<dbReference type="PANTHER" id="PTHR16320">
    <property type="entry name" value="SPHINGOMYELINASE FAMILY MEMBER"/>
    <property type="match status" value="1"/>
</dbReference>
<dbReference type="InterPro" id="IPR038772">
    <property type="entry name" value="Sph/SMPD2-like"/>
</dbReference>
<comment type="caution">
    <text evidence="3">The sequence shown here is derived from an EMBL/GenBank/DDBJ whole genome shotgun (WGS) entry which is preliminary data.</text>
</comment>
<keyword evidence="1" id="KW-0732">Signal</keyword>
<feature type="domain" description="Inositol polyphosphate-related phosphatase" evidence="2">
    <location>
        <begin position="47"/>
        <end position="207"/>
    </location>
</feature>
<reference evidence="3 4" key="1">
    <citation type="submission" date="2019-10" db="EMBL/GenBank/DDBJ databases">
        <title>Actinomadura rubteroloni sp. nov. and Actinomadura macrotermitis sp. nov., isolated from the gut of fungus growing-termite Macrotermes natalensis.</title>
        <authorList>
            <person name="Benndorf R."/>
            <person name="Martin K."/>
            <person name="Kuefner M."/>
            <person name="De Beer W."/>
            <person name="Kaster A.-K."/>
            <person name="Vollmers J."/>
            <person name="Poulsen M."/>
            <person name="Beemelmanns C."/>
        </authorList>
    </citation>
    <scope>NUCLEOTIDE SEQUENCE [LARGE SCALE GENOMIC DNA]</scope>
    <source>
        <strain evidence="3 4">RB68</strain>
    </source>
</reference>
<proteinExistence type="predicted"/>
<dbReference type="SUPFAM" id="SSF56219">
    <property type="entry name" value="DNase I-like"/>
    <property type="match status" value="1"/>
</dbReference>
<dbReference type="Gene3D" id="3.60.10.10">
    <property type="entry name" value="Endonuclease/exonuclease/phosphatase"/>
    <property type="match status" value="1"/>
</dbReference>
<feature type="chain" id="PRO_5029821817" evidence="1">
    <location>
        <begin position="19"/>
        <end position="288"/>
    </location>
</feature>
<dbReference type="Proteomes" id="UP000487268">
    <property type="component" value="Unassembled WGS sequence"/>
</dbReference>
<keyword evidence="4" id="KW-1185">Reference proteome</keyword>
<feature type="signal peptide" evidence="1">
    <location>
        <begin position="1"/>
        <end position="18"/>
    </location>
</feature>
<name>A0A7K0BVF8_9ACTN</name>
<dbReference type="EC" id="3.1.4.12" evidence="3"/>
<accession>A0A7K0BVF8</accession>
<evidence type="ECO:0000313" key="4">
    <source>
        <dbReference type="Proteomes" id="UP000487268"/>
    </source>
</evidence>
<evidence type="ECO:0000256" key="1">
    <source>
        <dbReference type="SAM" id="SignalP"/>
    </source>
</evidence>
<organism evidence="3 4">
    <name type="scientific">Actinomadura macrotermitis</name>
    <dbReference type="NCBI Taxonomy" id="2585200"/>
    <lineage>
        <taxon>Bacteria</taxon>
        <taxon>Bacillati</taxon>
        <taxon>Actinomycetota</taxon>
        <taxon>Actinomycetes</taxon>
        <taxon>Streptosporangiales</taxon>
        <taxon>Thermomonosporaceae</taxon>
        <taxon>Actinomadura</taxon>
    </lineage>
</organism>
<dbReference type="GO" id="GO:0004767">
    <property type="term" value="F:sphingomyelin phosphodiesterase activity"/>
    <property type="evidence" value="ECO:0007669"/>
    <property type="project" value="UniProtKB-EC"/>
</dbReference>
<dbReference type="OrthoDB" id="7316663at2"/>
<dbReference type="EMBL" id="WEGH01000002">
    <property type="protein sequence ID" value="MQY05161.1"/>
    <property type="molecule type" value="Genomic_DNA"/>
</dbReference>
<evidence type="ECO:0000313" key="3">
    <source>
        <dbReference type="EMBL" id="MQY05161.1"/>
    </source>
</evidence>
<dbReference type="GO" id="GO:0046856">
    <property type="term" value="P:phosphatidylinositol dephosphorylation"/>
    <property type="evidence" value="ECO:0007669"/>
    <property type="project" value="InterPro"/>
</dbReference>
<keyword evidence="3" id="KW-0378">Hydrolase</keyword>
<sequence>MALCLTTAVTLVPSTASAAPAGTFSAITYNVAGLPEPLSSAPYPRLEAHLAIGARLAPYDVVNVQEDFNYHWALYWTDTHPYRTWSSGPVPFGSGLNTMARHPVTDLKRVTWATCYINQADCLTPKGFTYSRVKLADGVSFDLYNLHADAGDQEGDIKARNAGLAQLTAYIAEHSAGRAVVIMGDTNARYTRPGENLSAFIRDNGLTDSWVALKQGGAEPTPTTPPAGCAPTAPDRCESIDKILYRGSPTLALTPATYATPASEFLRDDGKPLSDHAPTTVAFTWTAR</sequence>
<dbReference type="RefSeq" id="WP_153533267.1">
    <property type="nucleotide sequence ID" value="NZ_WEGH01000002.1"/>
</dbReference>
<dbReference type="GO" id="GO:0016791">
    <property type="term" value="F:phosphatase activity"/>
    <property type="evidence" value="ECO:0007669"/>
    <property type="project" value="InterPro"/>
</dbReference>
<dbReference type="Pfam" id="PF22669">
    <property type="entry name" value="Exo_endo_phos2"/>
    <property type="match status" value="1"/>
</dbReference>
<dbReference type="AlphaFoldDB" id="A0A7K0BVF8"/>
<dbReference type="PANTHER" id="PTHR16320:SF1">
    <property type="entry name" value="SPHINGOMYELINASE DDB_G0288017"/>
    <property type="match status" value="1"/>
</dbReference>